<dbReference type="EMBL" id="WRXO01000001">
    <property type="protein sequence ID" value="MVT38987.1"/>
    <property type="molecule type" value="Genomic_DNA"/>
</dbReference>
<keyword evidence="3" id="KW-1185">Reference proteome</keyword>
<dbReference type="InterPro" id="IPR025921">
    <property type="entry name" value="HmuY"/>
</dbReference>
<sequence length="342" mass="36422">MKLSRLFLVLSIAGIFSACSNNDDDTTVVIPPSDGSQLTLQGGGGTGAPNTAYVDMSTDKQSDVVRTSWSLGFYSGTDYRVILNGFTSMSAVATAKTDITQVGSADAAGVSLAVGQGAGTLSMIDDVFGDITKTVIAAVSATDADNKVYLIKPETASATDSSTWYKVRVTRSSNGYTLQYAKLTETTIKTATIAKSSDYNFVFFSLESGANVTVEPKKAEWDFAWSYAAYYTATIPYFFSDFVVINNLAGVQAARVDSATVSYSNFAAADLSALTFTSTRDAIGSKWRVTSGTTVGILYNYFFVVKDPAGNYYKLKFISMGLNDGGSRGYPVVEYKLVKAAG</sequence>
<keyword evidence="1" id="KW-0732">Signal</keyword>
<dbReference type="Pfam" id="PF14064">
    <property type="entry name" value="HmuY"/>
    <property type="match status" value="2"/>
</dbReference>
<dbReference type="RefSeq" id="WP_157297695.1">
    <property type="nucleotide sequence ID" value="NZ_BAAAZB010000005.1"/>
</dbReference>
<organism evidence="2 3">
    <name type="scientific">Chitinophaga oryziterrae</name>
    <dbReference type="NCBI Taxonomy" id="1031224"/>
    <lineage>
        <taxon>Bacteria</taxon>
        <taxon>Pseudomonadati</taxon>
        <taxon>Bacteroidota</taxon>
        <taxon>Chitinophagia</taxon>
        <taxon>Chitinophagales</taxon>
        <taxon>Chitinophagaceae</taxon>
        <taxon>Chitinophaga</taxon>
    </lineage>
</organism>
<dbReference type="AlphaFoldDB" id="A0A6N8J1A2"/>
<dbReference type="CDD" id="cd12105">
    <property type="entry name" value="HmuY"/>
    <property type="match status" value="1"/>
</dbReference>
<accession>A0A6N8J1A2</accession>
<dbReference type="PROSITE" id="PS51257">
    <property type="entry name" value="PROKAR_LIPOPROTEIN"/>
    <property type="match status" value="1"/>
</dbReference>
<dbReference type="OrthoDB" id="1091850at2"/>
<comment type="caution">
    <text evidence="2">The sequence shown here is derived from an EMBL/GenBank/DDBJ whole genome shotgun (WGS) entry which is preliminary data.</text>
</comment>
<feature type="chain" id="PRO_5027024618" description="Heme-binding HmuY-like protein" evidence="1">
    <location>
        <begin position="19"/>
        <end position="342"/>
    </location>
</feature>
<protein>
    <recommendedName>
        <fullName evidence="4">Heme-binding HmuY-like protein</fullName>
    </recommendedName>
</protein>
<evidence type="ECO:0000256" key="1">
    <source>
        <dbReference type="SAM" id="SignalP"/>
    </source>
</evidence>
<feature type="signal peptide" evidence="1">
    <location>
        <begin position="1"/>
        <end position="18"/>
    </location>
</feature>
<dbReference type="Proteomes" id="UP000468388">
    <property type="component" value="Unassembled WGS sequence"/>
</dbReference>
<evidence type="ECO:0008006" key="4">
    <source>
        <dbReference type="Google" id="ProtNLM"/>
    </source>
</evidence>
<proteinExistence type="predicted"/>
<name>A0A6N8J1A2_9BACT</name>
<gene>
    <name evidence="2" type="ORF">GO495_00200</name>
</gene>
<evidence type="ECO:0000313" key="2">
    <source>
        <dbReference type="EMBL" id="MVT38987.1"/>
    </source>
</evidence>
<reference evidence="2 3" key="1">
    <citation type="submission" date="2019-12" db="EMBL/GenBank/DDBJ databases">
        <title>The draft genomic sequence of strain Chitinophaga oryziterrae JCM 16595.</title>
        <authorList>
            <person name="Zhang X."/>
        </authorList>
    </citation>
    <scope>NUCLEOTIDE SEQUENCE [LARGE SCALE GENOMIC DNA]</scope>
    <source>
        <strain evidence="2 3">JCM 16595</strain>
    </source>
</reference>
<evidence type="ECO:0000313" key="3">
    <source>
        <dbReference type="Proteomes" id="UP000468388"/>
    </source>
</evidence>